<evidence type="ECO:0000313" key="6">
    <source>
        <dbReference type="EMBL" id="WMN07459.1"/>
    </source>
</evidence>
<proteinExistence type="predicted"/>
<comment type="subcellular location">
    <subcellularLocation>
        <location evidence="1">Cell envelope</location>
    </subcellularLocation>
</comment>
<dbReference type="Pfam" id="PF00578">
    <property type="entry name" value="AhpC-TSA"/>
    <property type="match status" value="1"/>
</dbReference>
<dbReference type="Pfam" id="PF12543">
    <property type="entry name" value="DUF3738"/>
    <property type="match status" value="1"/>
</dbReference>
<evidence type="ECO:0000256" key="3">
    <source>
        <dbReference type="ARBA" id="ARBA00023157"/>
    </source>
</evidence>
<dbReference type="InterPro" id="IPR013766">
    <property type="entry name" value="Thioredoxin_domain"/>
</dbReference>
<dbReference type="PROSITE" id="PS51352">
    <property type="entry name" value="THIOREDOXIN_2"/>
    <property type="match status" value="1"/>
</dbReference>
<name>A0AA51RD71_9BACT</name>
<protein>
    <submittedName>
        <fullName evidence="6">Redoxin domain-containing protein</fullName>
    </submittedName>
</protein>
<dbReference type="Gene3D" id="3.40.30.10">
    <property type="entry name" value="Glutaredoxin"/>
    <property type="match status" value="1"/>
</dbReference>
<dbReference type="EMBL" id="CP129970">
    <property type="protein sequence ID" value="WMN07459.1"/>
    <property type="molecule type" value="Genomic_DNA"/>
</dbReference>
<dbReference type="InterPro" id="IPR017801">
    <property type="entry name" value="DUF3738"/>
</dbReference>
<keyword evidence="3" id="KW-1015">Disulfide bond</keyword>
<dbReference type="GO" id="GO:0030313">
    <property type="term" value="C:cell envelope"/>
    <property type="evidence" value="ECO:0007669"/>
    <property type="project" value="UniProtKB-SubCell"/>
</dbReference>
<organism evidence="6 7">
    <name type="scientific">Marivirga arenosa</name>
    <dbReference type="NCBI Taxonomy" id="3059076"/>
    <lineage>
        <taxon>Bacteria</taxon>
        <taxon>Pseudomonadati</taxon>
        <taxon>Bacteroidota</taxon>
        <taxon>Cytophagia</taxon>
        <taxon>Cytophagales</taxon>
        <taxon>Marivirgaceae</taxon>
        <taxon>Marivirga</taxon>
    </lineage>
</organism>
<accession>A0AA51RD71</accession>
<dbReference type="PANTHER" id="PTHR42852:SF6">
    <property type="entry name" value="THIOL:DISULFIDE INTERCHANGE PROTEIN DSBE"/>
    <property type="match status" value="1"/>
</dbReference>
<dbReference type="InterPro" id="IPR050553">
    <property type="entry name" value="Thioredoxin_ResA/DsbE_sf"/>
</dbReference>
<dbReference type="RefSeq" id="WP_308357603.1">
    <property type="nucleotide sequence ID" value="NZ_CP129970.2"/>
</dbReference>
<dbReference type="GO" id="GO:0016209">
    <property type="term" value="F:antioxidant activity"/>
    <property type="evidence" value="ECO:0007669"/>
    <property type="project" value="InterPro"/>
</dbReference>
<keyword evidence="4" id="KW-0676">Redox-active center</keyword>
<dbReference type="AlphaFoldDB" id="A0AA51RD71"/>
<feature type="domain" description="Thioredoxin" evidence="5">
    <location>
        <begin position="24"/>
        <end position="162"/>
    </location>
</feature>
<evidence type="ECO:0000259" key="5">
    <source>
        <dbReference type="PROSITE" id="PS51352"/>
    </source>
</evidence>
<keyword evidence="7" id="KW-1185">Reference proteome</keyword>
<evidence type="ECO:0000313" key="7">
    <source>
        <dbReference type="Proteomes" id="UP001244443"/>
    </source>
</evidence>
<dbReference type="CDD" id="cd02966">
    <property type="entry name" value="TlpA_like_family"/>
    <property type="match status" value="1"/>
</dbReference>
<evidence type="ECO:0000256" key="1">
    <source>
        <dbReference type="ARBA" id="ARBA00004196"/>
    </source>
</evidence>
<dbReference type="GO" id="GO:0016491">
    <property type="term" value="F:oxidoreductase activity"/>
    <property type="evidence" value="ECO:0007669"/>
    <property type="project" value="InterPro"/>
</dbReference>
<sequence length="400" mass="46372">MKRNFLILILIICITSCKDENKIAVLGKPAPNYEFSNILNSEQSQISINDLKGKPVILEFWATWCGPCIPAMKKLDSLQNVFGDKIEIITISSENQERLEKFIKSSKTSLKVVSDTTHTKIFEYKVIPHSIIIDKDGVVRAITSPEKINKEVIENLITNNKIDLELKDDFYRDPISEVETIKTVANSNYTIELKSYDQEKRGGFRPLKNVEGNINGIEMWNSTIPRIYQTLYNVASPSRMIFKDSLSVDDFPYEKEHQYNFMIQVSDKYQEKWREIGIEFLNENFDTNAKMGIDSLECYVLRDVDKKIKKSQSDSTEFMFMGTILKTKKIKIARLAEYLENFTPIPVLDKTNLNGEYDIVLEWRAEDPKTIHTELKKYGLELARAEEKLPVEIMEIYKKQ</sequence>
<dbReference type="GO" id="GO:0017004">
    <property type="term" value="P:cytochrome complex assembly"/>
    <property type="evidence" value="ECO:0007669"/>
    <property type="project" value="UniProtKB-KW"/>
</dbReference>
<dbReference type="PANTHER" id="PTHR42852">
    <property type="entry name" value="THIOL:DISULFIDE INTERCHANGE PROTEIN DSBE"/>
    <property type="match status" value="1"/>
</dbReference>
<dbReference type="Proteomes" id="UP001244443">
    <property type="component" value="Chromosome"/>
</dbReference>
<reference evidence="6" key="1">
    <citation type="submission" date="2023-08" db="EMBL/GenBank/DDBJ databases">
        <title>Comparative genomics and taxonomic characterization of three novel marine species of genus Marivirga.</title>
        <authorList>
            <person name="Muhammad N."/>
            <person name="Kim S.-G."/>
        </authorList>
    </citation>
    <scope>NUCLEOTIDE SEQUENCE [LARGE SCALE GENOMIC DNA]</scope>
    <source>
        <strain evidence="6">ABR2-2</strain>
    </source>
</reference>
<gene>
    <name evidence="6" type="ORF">QYS48_28820</name>
</gene>
<dbReference type="InterPro" id="IPR000866">
    <property type="entry name" value="AhpC/TSA"/>
</dbReference>
<keyword evidence="2" id="KW-0201">Cytochrome c-type biogenesis</keyword>
<dbReference type="InterPro" id="IPR036249">
    <property type="entry name" value="Thioredoxin-like_sf"/>
</dbReference>
<evidence type="ECO:0000256" key="2">
    <source>
        <dbReference type="ARBA" id="ARBA00022748"/>
    </source>
</evidence>
<dbReference type="SUPFAM" id="SSF52833">
    <property type="entry name" value="Thioredoxin-like"/>
    <property type="match status" value="1"/>
</dbReference>
<evidence type="ECO:0000256" key="4">
    <source>
        <dbReference type="ARBA" id="ARBA00023284"/>
    </source>
</evidence>